<dbReference type="Proteomes" id="UP000708148">
    <property type="component" value="Unassembled WGS sequence"/>
</dbReference>
<evidence type="ECO:0000313" key="2">
    <source>
        <dbReference type="EMBL" id="CAD7700677.1"/>
    </source>
</evidence>
<dbReference type="OrthoDB" id="360521at2759"/>
<sequence>MDRDQSDTRELYEALVLGGTISESDFWRARSQWHNTDKQAPKQRVGWATALMADVTPKDDGTKKVRLNLSAQTIQQIFAERPWVHKSYSELVPHIMDDKEFWTRFCKHEFAFEAKLQKMAEGKQREAFEIDDEYADLFSEPAQAAEEQHTARVKARCVDPTVNLVANDDDNFGEGYGVLHNARRAHEAAAPGVSHDIIRGINRHGTVILEGVPEEPTEDAATAARRMAMERRSELQKFAQVGLAEIDDESFQQIEQRERHALEDLKSAQTGNFVGLNIRGLHDFLHGRVEEPQTSTPAVGGSGLRGQNRPATSALEALDRLDGSCLVSMPPLGKPASQVLINMFHGRSGRSDDPGSAEMEPGSKAVDVVSPEDQRLLRNRALITNELLRHFWASFPASSPARKAKAAKLKSELWNMHKSLLELREDCNGPARPYILQILKPLLSALEAAFEKYDRDAVHR</sequence>
<reference evidence="2" key="1">
    <citation type="submission" date="2020-12" db="EMBL/GenBank/DDBJ databases">
        <authorList>
            <person name="Iha C."/>
        </authorList>
    </citation>
    <scope>NUCLEOTIDE SEQUENCE</scope>
</reference>
<protein>
    <recommendedName>
        <fullName evidence="1">BSD domain-containing protein</fullName>
    </recommendedName>
</protein>
<dbReference type="InterPro" id="IPR005607">
    <property type="entry name" value="BSD_dom"/>
</dbReference>
<proteinExistence type="predicted"/>
<dbReference type="PANTHER" id="PTHR12856">
    <property type="entry name" value="TRANSCRIPTION INITIATION FACTOR IIH-RELATED"/>
    <property type="match status" value="1"/>
</dbReference>
<organism evidence="2 3">
    <name type="scientific">Ostreobium quekettii</name>
    <dbReference type="NCBI Taxonomy" id="121088"/>
    <lineage>
        <taxon>Eukaryota</taxon>
        <taxon>Viridiplantae</taxon>
        <taxon>Chlorophyta</taxon>
        <taxon>core chlorophytes</taxon>
        <taxon>Ulvophyceae</taxon>
        <taxon>TCBD clade</taxon>
        <taxon>Bryopsidales</taxon>
        <taxon>Ostreobineae</taxon>
        <taxon>Ostreobiaceae</taxon>
        <taxon>Ostreobium</taxon>
    </lineage>
</organism>
<evidence type="ECO:0000259" key="1">
    <source>
        <dbReference type="PROSITE" id="PS50858"/>
    </source>
</evidence>
<keyword evidence="3" id="KW-1185">Reference proteome</keyword>
<name>A0A8S1J3B5_9CHLO</name>
<dbReference type="GO" id="GO:0000439">
    <property type="term" value="C:transcription factor TFIIH core complex"/>
    <property type="evidence" value="ECO:0007669"/>
    <property type="project" value="InterPro"/>
</dbReference>
<dbReference type="PROSITE" id="PS50858">
    <property type="entry name" value="BSD"/>
    <property type="match status" value="1"/>
</dbReference>
<dbReference type="GO" id="GO:0006289">
    <property type="term" value="P:nucleotide-excision repair"/>
    <property type="evidence" value="ECO:0007669"/>
    <property type="project" value="InterPro"/>
</dbReference>
<evidence type="ECO:0000313" key="3">
    <source>
        <dbReference type="Proteomes" id="UP000708148"/>
    </source>
</evidence>
<comment type="caution">
    <text evidence="2">The sequence shown here is derived from an EMBL/GenBank/DDBJ whole genome shotgun (WGS) entry which is preliminary data.</text>
</comment>
<dbReference type="InterPro" id="IPR035925">
    <property type="entry name" value="BSD_dom_sf"/>
</dbReference>
<accession>A0A8S1J3B5</accession>
<dbReference type="SUPFAM" id="SSF140383">
    <property type="entry name" value="BSD domain-like"/>
    <property type="match status" value="1"/>
</dbReference>
<dbReference type="GO" id="GO:0006351">
    <property type="term" value="P:DNA-templated transcription"/>
    <property type="evidence" value="ECO:0007669"/>
    <property type="project" value="InterPro"/>
</dbReference>
<dbReference type="Gene3D" id="1.10.3970.10">
    <property type="entry name" value="BSD domain"/>
    <property type="match status" value="1"/>
</dbReference>
<dbReference type="InterPro" id="IPR027079">
    <property type="entry name" value="Tfb1/GTF2H1"/>
</dbReference>
<dbReference type="SMART" id="SM00751">
    <property type="entry name" value="BSD"/>
    <property type="match status" value="1"/>
</dbReference>
<gene>
    <name evidence="2" type="ORF">OSTQU699_LOCUS6036</name>
</gene>
<dbReference type="EMBL" id="CAJHUC010001319">
    <property type="protein sequence ID" value="CAD7700677.1"/>
    <property type="molecule type" value="Genomic_DNA"/>
</dbReference>
<dbReference type="Pfam" id="PF03909">
    <property type="entry name" value="BSD"/>
    <property type="match status" value="1"/>
</dbReference>
<dbReference type="AlphaFoldDB" id="A0A8S1J3B5"/>
<feature type="domain" description="BSD" evidence="1">
    <location>
        <begin position="61"/>
        <end position="113"/>
    </location>
</feature>